<protein>
    <submittedName>
        <fullName evidence="4">Deoxycytidylate deaminase</fullName>
    </submittedName>
</protein>
<dbReference type="Proteomes" id="UP000199022">
    <property type="component" value="Unassembled WGS sequence"/>
</dbReference>
<dbReference type="SUPFAM" id="SSF53927">
    <property type="entry name" value="Cytidine deaminase-like"/>
    <property type="match status" value="1"/>
</dbReference>
<keyword evidence="5" id="KW-1185">Reference proteome</keyword>
<evidence type="ECO:0000256" key="2">
    <source>
        <dbReference type="ARBA" id="ARBA00022833"/>
    </source>
</evidence>
<dbReference type="GO" id="GO:0008270">
    <property type="term" value="F:zinc ion binding"/>
    <property type="evidence" value="ECO:0007669"/>
    <property type="project" value="InterPro"/>
</dbReference>
<dbReference type="PROSITE" id="PS51747">
    <property type="entry name" value="CYT_DCMP_DEAMINASES_2"/>
    <property type="match status" value="1"/>
</dbReference>
<keyword evidence="1" id="KW-0479">Metal-binding</keyword>
<dbReference type="InterPro" id="IPR002125">
    <property type="entry name" value="CMP_dCMP_dom"/>
</dbReference>
<dbReference type="Pfam" id="PF00383">
    <property type="entry name" value="dCMP_cyt_deam_1"/>
    <property type="match status" value="1"/>
</dbReference>
<organism evidence="4 5">
    <name type="scientific">Klenkia taihuensis</name>
    <dbReference type="NCBI Taxonomy" id="1225127"/>
    <lineage>
        <taxon>Bacteria</taxon>
        <taxon>Bacillati</taxon>
        <taxon>Actinomycetota</taxon>
        <taxon>Actinomycetes</taxon>
        <taxon>Geodermatophilales</taxon>
        <taxon>Geodermatophilaceae</taxon>
        <taxon>Klenkia</taxon>
    </lineage>
</organism>
<feature type="domain" description="CMP/dCMP-type deaminase" evidence="3">
    <location>
        <begin position="132"/>
        <end position="268"/>
    </location>
</feature>
<dbReference type="STRING" id="1225127.SAMN05661030_4211"/>
<sequence length="282" mass="30294">MTQLLLHAPVYHAGHRRLLAAHPEVSQVLLLGDGFAERFPAMRKEIRGLPADVVARVLAAEHEVEVRVVQPADLPAALEDVVLAADESVTRELAADHPGVTWLFARTFLRWDRQWALEERPAGATAGTTTDPVHVALMQQAVAAGDRSSDWWRQVGALAARDGQVLGVGHNRHQPTEHAPYVDGDPRNEFSRGLRADLSTAIHAEASLVGRAAAGEFDTAGADLYVSAFPCPACAYLVAEARFARCFFRGSYSLLDAERILAAAGTELVWVDLGAGGVSAPS</sequence>
<dbReference type="InterPro" id="IPR016193">
    <property type="entry name" value="Cytidine_deaminase-like"/>
</dbReference>
<accession>A0A1I1VAD1</accession>
<name>A0A1I1VAD1_9ACTN</name>
<evidence type="ECO:0000256" key="1">
    <source>
        <dbReference type="ARBA" id="ARBA00022723"/>
    </source>
</evidence>
<dbReference type="GO" id="GO:0016787">
    <property type="term" value="F:hydrolase activity"/>
    <property type="evidence" value="ECO:0007669"/>
    <property type="project" value="InterPro"/>
</dbReference>
<dbReference type="EMBL" id="FOMD01000007">
    <property type="protein sequence ID" value="SFD78043.1"/>
    <property type="molecule type" value="Genomic_DNA"/>
</dbReference>
<evidence type="ECO:0000313" key="5">
    <source>
        <dbReference type="Proteomes" id="UP000199022"/>
    </source>
</evidence>
<evidence type="ECO:0000313" key="4">
    <source>
        <dbReference type="EMBL" id="SFD78043.1"/>
    </source>
</evidence>
<evidence type="ECO:0000259" key="3">
    <source>
        <dbReference type="PROSITE" id="PS51747"/>
    </source>
</evidence>
<dbReference type="PROSITE" id="PS00903">
    <property type="entry name" value="CYT_DCMP_DEAMINASES_1"/>
    <property type="match status" value="1"/>
</dbReference>
<gene>
    <name evidence="4" type="ORF">SAMN05661030_4211</name>
</gene>
<dbReference type="InterPro" id="IPR016192">
    <property type="entry name" value="APOBEC/CMP_deaminase_Zn-bd"/>
</dbReference>
<dbReference type="RefSeq" id="WP_091564241.1">
    <property type="nucleotide sequence ID" value="NZ_BNAC01000007.1"/>
</dbReference>
<keyword evidence="2" id="KW-0862">Zinc</keyword>
<dbReference type="Gene3D" id="3.40.140.10">
    <property type="entry name" value="Cytidine Deaminase, domain 2"/>
    <property type="match status" value="1"/>
</dbReference>
<dbReference type="AlphaFoldDB" id="A0A1I1VAD1"/>
<reference evidence="5" key="1">
    <citation type="submission" date="2016-10" db="EMBL/GenBank/DDBJ databases">
        <authorList>
            <person name="Varghese N."/>
            <person name="Submissions S."/>
        </authorList>
    </citation>
    <scope>NUCLEOTIDE SEQUENCE [LARGE SCALE GENOMIC DNA]</scope>
    <source>
        <strain evidence="5">DSM 45962</strain>
    </source>
</reference>
<dbReference type="OrthoDB" id="9802794at2"/>
<proteinExistence type="predicted"/>